<reference evidence="5" key="1">
    <citation type="submission" date="2016-10" db="EMBL/GenBank/DDBJ databases">
        <authorList>
            <person name="Varghese N."/>
            <person name="Submissions S."/>
        </authorList>
    </citation>
    <scope>NUCLEOTIDE SEQUENCE [LARGE SCALE GENOMIC DNA]</scope>
    <source>
        <strain evidence="5">DSM 24740</strain>
    </source>
</reference>
<protein>
    <recommendedName>
        <fullName evidence="3">DUF4190 domain-containing protein</fullName>
    </recommendedName>
</protein>
<evidence type="ECO:0000313" key="5">
    <source>
        <dbReference type="Proteomes" id="UP000199021"/>
    </source>
</evidence>
<sequence>MNYTLSLFILLVLLLTPEPSFAALTPAAEAPVRHLDRAHVEQQLGRKLKFKERIGLSIIRGKAKRQARRAAKTAAGGSPVDGYAVASLVCGILGFFTFFTAIPALVLGIIALGRFNRDPQYRSGKGMAIAGVILGGLVLFAVLLIIGILAATWGRQ</sequence>
<evidence type="ECO:0000256" key="2">
    <source>
        <dbReference type="SAM" id="SignalP"/>
    </source>
</evidence>
<dbReference type="Pfam" id="PF13828">
    <property type="entry name" value="DUF4190"/>
    <property type="match status" value="1"/>
</dbReference>
<evidence type="ECO:0000313" key="4">
    <source>
        <dbReference type="EMBL" id="SER00505.1"/>
    </source>
</evidence>
<keyword evidence="5" id="KW-1185">Reference proteome</keyword>
<dbReference type="Proteomes" id="UP000199021">
    <property type="component" value="Unassembled WGS sequence"/>
</dbReference>
<dbReference type="OrthoDB" id="4374883at2"/>
<feature type="signal peptide" evidence="2">
    <location>
        <begin position="1"/>
        <end position="22"/>
    </location>
</feature>
<dbReference type="InParanoid" id="A0A1H9KNI9"/>
<feature type="chain" id="PRO_5011474767" description="DUF4190 domain-containing protein" evidence="2">
    <location>
        <begin position="23"/>
        <end position="156"/>
    </location>
</feature>
<keyword evidence="1" id="KW-0472">Membrane</keyword>
<dbReference type="EMBL" id="FOFB01000021">
    <property type="protein sequence ID" value="SER00505.1"/>
    <property type="molecule type" value="Genomic_DNA"/>
</dbReference>
<name>A0A1H9KNI9_9BACT</name>
<keyword evidence="1" id="KW-0812">Transmembrane</keyword>
<dbReference type="AlphaFoldDB" id="A0A1H9KNI9"/>
<feature type="domain" description="DUF4190" evidence="3">
    <location>
        <begin position="83"/>
        <end position="144"/>
    </location>
</feature>
<keyword evidence="2" id="KW-0732">Signal</keyword>
<proteinExistence type="predicted"/>
<dbReference type="InterPro" id="IPR025241">
    <property type="entry name" value="DUF4190"/>
</dbReference>
<dbReference type="RefSeq" id="WP_090170943.1">
    <property type="nucleotide sequence ID" value="NZ_FOFB01000021.1"/>
</dbReference>
<evidence type="ECO:0000259" key="3">
    <source>
        <dbReference type="Pfam" id="PF13828"/>
    </source>
</evidence>
<dbReference type="STRING" id="478744.SAMN05444359_12137"/>
<gene>
    <name evidence="4" type="ORF">SAMN05444359_12137</name>
</gene>
<keyword evidence="1" id="KW-1133">Transmembrane helix</keyword>
<accession>A0A1H9KNI9</accession>
<organism evidence="4 5">
    <name type="scientific">Neolewinella agarilytica</name>
    <dbReference type="NCBI Taxonomy" id="478744"/>
    <lineage>
        <taxon>Bacteria</taxon>
        <taxon>Pseudomonadati</taxon>
        <taxon>Bacteroidota</taxon>
        <taxon>Saprospiria</taxon>
        <taxon>Saprospirales</taxon>
        <taxon>Lewinellaceae</taxon>
        <taxon>Neolewinella</taxon>
    </lineage>
</organism>
<feature type="transmembrane region" description="Helical" evidence="1">
    <location>
        <begin position="127"/>
        <end position="153"/>
    </location>
</feature>
<evidence type="ECO:0000256" key="1">
    <source>
        <dbReference type="SAM" id="Phobius"/>
    </source>
</evidence>
<feature type="transmembrane region" description="Helical" evidence="1">
    <location>
        <begin position="82"/>
        <end position="115"/>
    </location>
</feature>